<keyword evidence="2" id="KW-0813">Transport</keyword>
<dbReference type="GO" id="GO:0012505">
    <property type="term" value="C:endomembrane system"/>
    <property type="evidence" value="ECO:0007669"/>
    <property type="project" value="TreeGrafter"/>
</dbReference>
<evidence type="ECO:0000256" key="9">
    <source>
        <dbReference type="ARBA" id="ARBA00038341"/>
    </source>
</evidence>
<organism evidence="14 15">
    <name type="scientific">Lupinus angustifolius</name>
    <name type="common">Narrow-leaved blue lupine</name>
    <dbReference type="NCBI Taxonomy" id="3871"/>
    <lineage>
        <taxon>Eukaryota</taxon>
        <taxon>Viridiplantae</taxon>
        <taxon>Streptophyta</taxon>
        <taxon>Embryophyta</taxon>
        <taxon>Tracheophyta</taxon>
        <taxon>Spermatophyta</taxon>
        <taxon>Magnoliopsida</taxon>
        <taxon>eudicotyledons</taxon>
        <taxon>Gunneridae</taxon>
        <taxon>Pentapetalae</taxon>
        <taxon>rosids</taxon>
        <taxon>fabids</taxon>
        <taxon>Fabales</taxon>
        <taxon>Fabaceae</taxon>
        <taxon>Papilionoideae</taxon>
        <taxon>50 kb inversion clade</taxon>
        <taxon>genistoids sensu lato</taxon>
        <taxon>core genistoids</taxon>
        <taxon>Genisteae</taxon>
        <taxon>Lupinus</taxon>
    </lineage>
</organism>
<dbReference type="InterPro" id="IPR050794">
    <property type="entry name" value="CPA2_transporter"/>
</dbReference>
<evidence type="ECO:0000256" key="5">
    <source>
        <dbReference type="ARBA" id="ARBA00022958"/>
    </source>
</evidence>
<keyword evidence="3" id="KW-0633">Potassium transport</keyword>
<dbReference type="Gene3D" id="1.20.1530.20">
    <property type="match status" value="1"/>
</dbReference>
<evidence type="ECO:0000259" key="13">
    <source>
        <dbReference type="Pfam" id="PF23259"/>
    </source>
</evidence>
<feature type="transmembrane region" description="Helical" evidence="10">
    <location>
        <begin position="164"/>
        <end position="185"/>
    </location>
</feature>
<evidence type="ECO:0000256" key="8">
    <source>
        <dbReference type="ARBA" id="ARBA00023136"/>
    </source>
</evidence>
<evidence type="ECO:0000256" key="1">
    <source>
        <dbReference type="ARBA" id="ARBA00004141"/>
    </source>
</evidence>
<reference evidence="14 15" key="1">
    <citation type="journal article" date="2017" name="Plant Biotechnol. J.">
        <title>A comprehensive draft genome sequence for lupin (Lupinus angustifolius), an emerging health food: insights into plant-microbe interactions and legume evolution.</title>
        <authorList>
            <person name="Hane J.K."/>
            <person name="Ming Y."/>
            <person name="Kamphuis L.G."/>
            <person name="Nelson M.N."/>
            <person name="Garg G."/>
            <person name="Atkins C.A."/>
            <person name="Bayer P.E."/>
            <person name="Bravo A."/>
            <person name="Bringans S."/>
            <person name="Cannon S."/>
            <person name="Edwards D."/>
            <person name="Foley R."/>
            <person name="Gao L.L."/>
            <person name="Harrison M.J."/>
            <person name="Huang W."/>
            <person name="Hurgobin B."/>
            <person name="Li S."/>
            <person name="Liu C.W."/>
            <person name="McGrath A."/>
            <person name="Morahan G."/>
            <person name="Murray J."/>
            <person name="Weller J."/>
            <person name="Jian J."/>
            <person name="Singh K.B."/>
        </authorList>
    </citation>
    <scope>NUCLEOTIDE SEQUENCE [LARGE SCALE GENOMIC DNA]</scope>
    <source>
        <strain evidence="15">cv. Tanjil</strain>
        <tissue evidence="14">Whole plant</tissue>
    </source>
</reference>
<evidence type="ECO:0000259" key="11">
    <source>
        <dbReference type="Pfam" id="PF00999"/>
    </source>
</evidence>
<dbReference type="Gramene" id="OIW20984">
    <property type="protein sequence ID" value="OIW20984"/>
    <property type="gene ID" value="TanjilG_26748"/>
</dbReference>
<evidence type="ECO:0000256" key="7">
    <source>
        <dbReference type="ARBA" id="ARBA00023065"/>
    </source>
</evidence>
<feature type="transmembrane region" description="Helical" evidence="10">
    <location>
        <begin position="101"/>
        <end position="122"/>
    </location>
</feature>
<dbReference type="PANTHER" id="PTHR32468">
    <property type="entry name" value="CATION/H + ANTIPORTER"/>
    <property type="match status" value="1"/>
</dbReference>
<comment type="caution">
    <text evidence="14">The sequence shown here is derived from an EMBL/GenBank/DDBJ whole genome shotgun (WGS) entry which is preliminary data.</text>
</comment>
<feature type="transmembrane region" description="Helical" evidence="10">
    <location>
        <begin position="62"/>
        <end position="81"/>
    </location>
</feature>
<dbReference type="GO" id="GO:0006813">
    <property type="term" value="P:potassium ion transport"/>
    <property type="evidence" value="ECO:0007669"/>
    <property type="project" value="UniProtKB-KW"/>
</dbReference>
<dbReference type="PANTHER" id="PTHR32468:SF101">
    <property type="entry name" value="CATION_H+ EXCHANGER 2"/>
    <property type="match status" value="1"/>
</dbReference>
<dbReference type="InterPro" id="IPR038770">
    <property type="entry name" value="Na+/solute_symporter_sf"/>
</dbReference>
<dbReference type="GO" id="GO:0015297">
    <property type="term" value="F:antiporter activity"/>
    <property type="evidence" value="ECO:0007669"/>
    <property type="project" value="InterPro"/>
</dbReference>
<sequence length="709" mass="78582">MAGFLLGPSIPTGPFDKYKQMLFPYGSPDILNAISSLGYAFFLFLNAVQADFTLTTKTGKKAWAIGLTSVLTPIAIGYLVIESKTFFPFWESLLGNYEATSLLAVVISHSGCSFTVIAQFLTDLGILNSEIGRLALSSSFVINLSSGIFVGIGTAIFKSYEIDTLMIMMNVIYYIAFITLVPLAGRPLLRWVERQTPEDGRVNKTYTYAIIVALLLLGFLAGQFHQPFLSGALVFGLVVPEGPPLGAELIDQLDLFATSFLTPIFITCCSMKLNLTLLPATPTLVAVILFFIVMVHLIKWILCISICRFCNIPLTDSFCLALILSCKGVVDICSYMTVYDTLSQSEEAISVMIISVLMVGTISAFGVKTLYDPSRKYAGYQKRNIINLKPNSELRVVACMHKPSHMIPIKNVLQLCSPSPGNELVVDLLHLMELVGRASPIFIAHHHQQKKGGESSHHNYSGEVIVTFNLFEREYAGSASINTYTAISPFTLMYEDVCHLALDKFASLIILPFHIRWTEDGGIESNDNNIRSLNTMVLERAPCSVGILVSHGGHRNSSNYNVAMIFLGGHDDREALCFAKRTFKDPNNNLVVYRLLARDRDITDWEHMIDDEALREVRGTYVKIENVTYQEKTAEDASHTTSFLKDIADKYDFIIVGRRHGIQSSQIDGLENWTEYSELGVIGDLLASPDMRTTASILVVQQQHTATKS</sequence>
<feature type="transmembrane region" description="Helical" evidence="10">
    <location>
        <begin position="134"/>
        <end position="158"/>
    </location>
</feature>
<comment type="subcellular location">
    <subcellularLocation>
        <location evidence="1">Membrane</location>
        <topology evidence="1">Multi-pass membrane protein</topology>
    </subcellularLocation>
</comment>
<evidence type="ECO:0000313" key="14">
    <source>
        <dbReference type="EMBL" id="OIW20984.1"/>
    </source>
</evidence>
<dbReference type="InterPro" id="IPR006153">
    <property type="entry name" value="Cation/H_exchanger_TM"/>
</dbReference>
<comment type="similarity">
    <text evidence="9">Belongs to the monovalent cation:proton antiporter 2 (CPA2) transporter (TC 2.A.37) family. CHX (TC 2.A.37.4) subfamily.</text>
</comment>
<feature type="domain" description="Cation/H(+) antiporter C-terminal" evidence="13">
    <location>
        <begin position="561"/>
        <end position="703"/>
    </location>
</feature>
<dbReference type="InterPro" id="IPR057291">
    <property type="entry name" value="CHX17_2nd"/>
</dbReference>
<dbReference type="EMBL" id="MLAU01017399">
    <property type="protein sequence ID" value="OIW20984.1"/>
    <property type="molecule type" value="Genomic_DNA"/>
</dbReference>
<keyword evidence="8 10" id="KW-0472">Membrane</keyword>
<dbReference type="Pfam" id="PF23259">
    <property type="entry name" value="CHX17_C"/>
    <property type="match status" value="1"/>
</dbReference>
<keyword evidence="6 10" id="KW-1133">Transmembrane helix</keyword>
<feature type="transmembrane region" description="Helical" evidence="10">
    <location>
        <begin position="318"/>
        <end position="337"/>
    </location>
</feature>
<evidence type="ECO:0000259" key="12">
    <source>
        <dbReference type="Pfam" id="PF23256"/>
    </source>
</evidence>
<feature type="transmembrane region" description="Helical" evidence="10">
    <location>
        <begin position="349"/>
        <end position="367"/>
    </location>
</feature>
<evidence type="ECO:0000256" key="2">
    <source>
        <dbReference type="ARBA" id="ARBA00022448"/>
    </source>
</evidence>
<keyword evidence="5" id="KW-0630">Potassium</keyword>
<keyword evidence="4 10" id="KW-0812">Transmembrane</keyword>
<dbReference type="InterPro" id="IPR057290">
    <property type="entry name" value="CHX17_C"/>
</dbReference>
<proteinExistence type="inferred from homology"/>
<feature type="transmembrane region" description="Helical" evidence="10">
    <location>
        <begin position="30"/>
        <end position="50"/>
    </location>
</feature>
<dbReference type="GO" id="GO:0016020">
    <property type="term" value="C:membrane"/>
    <property type="evidence" value="ECO:0007669"/>
    <property type="project" value="UniProtKB-SubCell"/>
</dbReference>
<evidence type="ECO:0000256" key="10">
    <source>
        <dbReference type="SAM" id="Phobius"/>
    </source>
</evidence>
<dbReference type="Pfam" id="PF23256">
    <property type="entry name" value="CHX17_2nd"/>
    <property type="match status" value="1"/>
</dbReference>
<keyword evidence="7" id="KW-0406">Ion transport</keyword>
<name>A0A394DD01_LUPAN</name>
<keyword evidence="15" id="KW-1185">Reference proteome</keyword>
<feature type="domain" description="Cation/H(+) antiporter central" evidence="12">
    <location>
        <begin position="424"/>
        <end position="552"/>
    </location>
</feature>
<protein>
    <submittedName>
        <fullName evidence="14">Uncharacterized protein</fullName>
    </submittedName>
</protein>
<evidence type="ECO:0000256" key="6">
    <source>
        <dbReference type="ARBA" id="ARBA00022989"/>
    </source>
</evidence>
<gene>
    <name evidence="14" type="ORF">TanjilG_26748</name>
</gene>
<accession>A0A394DD01</accession>
<evidence type="ECO:0000313" key="15">
    <source>
        <dbReference type="Proteomes" id="UP000188354"/>
    </source>
</evidence>
<dbReference type="AlphaFoldDB" id="A0A394DD01"/>
<dbReference type="GO" id="GO:0006885">
    <property type="term" value="P:regulation of pH"/>
    <property type="evidence" value="ECO:0007669"/>
    <property type="project" value="TreeGrafter"/>
</dbReference>
<feature type="domain" description="Cation/H+ exchanger transmembrane" evidence="11">
    <location>
        <begin position="1"/>
        <end position="365"/>
    </location>
</feature>
<dbReference type="Proteomes" id="UP000188354">
    <property type="component" value="Unassembled WGS sequence"/>
</dbReference>
<feature type="transmembrane region" description="Helical" evidence="10">
    <location>
        <begin position="206"/>
        <end position="225"/>
    </location>
</feature>
<evidence type="ECO:0000256" key="4">
    <source>
        <dbReference type="ARBA" id="ARBA00022692"/>
    </source>
</evidence>
<feature type="transmembrane region" description="Helical" evidence="10">
    <location>
        <begin position="284"/>
        <end position="306"/>
    </location>
</feature>
<dbReference type="GO" id="GO:1902600">
    <property type="term" value="P:proton transmembrane transport"/>
    <property type="evidence" value="ECO:0007669"/>
    <property type="project" value="InterPro"/>
</dbReference>
<dbReference type="Pfam" id="PF00999">
    <property type="entry name" value="Na_H_Exchanger"/>
    <property type="match status" value="1"/>
</dbReference>
<evidence type="ECO:0000256" key="3">
    <source>
        <dbReference type="ARBA" id="ARBA00022538"/>
    </source>
</evidence>